<dbReference type="PANTHER" id="PTHR23507">
    <property type="entry name" value="ZGC:174356"/>
    <property type="match status" value="1"/>
</dbReference>
<dbReference type="PANTHER" id="PTHR23507:SF1">
    <property type="entry name" value="FI18259P1-RELATED"/>
    <property type="match status" value="1"/>
</dbReference>
<proteinExistence type="predicted"/>
<dbReference type="eggNOG" id="ENOG502QWBF">
    <property type="taxonomic scope" value="Eukaryota"/>
</dbReference>
<dbReference type="InterPro" id="IPR036259">
    <property type="entry name" value="MFS_trans_sf"/>
</dbReference>
<dbReference type="AlphaFoldDB" id="D4B122"/>
<dbReference type="RefSeq" id="XP_003011597.1">
    <property type="nucleotide sequence ID" value="XM_003011551.1"/>
</dbReference>
<feature type="transmembrane region" description="Helical" evidence="5">
    <location>
        <begin position="135"/>
        <end position="156"/>
    </location>
</feature>
<evidence type="ECO:0008006" key="8">
    <source>
        <dbReference type="Google" id="ProtNLM"/>
    </source>
</evidence>
<dbReference type="GO" id="GO:0022857">
    <property type="term" value="F:transmembrane transporter activity"/>
    <property type="evidence" value="ECO:0007669"/>
    <property type="project" value="InterPro"/>
</dbReference>
<feature type="transmembrane region" description="Helical" evidence="5">
    <location>
        <begin position="250"/>
        <end position="270"/>
    </location>
</feature>
<feature type="transmembrane region" description="Helical" evidence="5">
    <location>
        <begin position="222"/>
        <end position="244"/>
    </location>
</feature>
<evidence type="ECO:0000313" key="6">
    <source>
        <dbReference type="EMBL" id="EFE30957.1"/>
    </source>
</evidence>
<evidence type="ECO:0000256" key="3">
    <source>
        <dbReference type="ARBA" id="ARBA00022989"/>
    </source>
</evidence>
<name>D4B122_ARTBC</name>
<keyword evidence="3 5" id="KW-1133">Transmembrane helix</keyword>
<sequence>MEDTTTPNNDMEGRPNEHSTLLDRPKLSQNCQKHCHQVNTIVKLYLVTCLTSIAFQCLAPAQTRIYEAIYCCQYYASRELSCEHAALPEYRCKLPSIQRELSSLKGWQEFFDSIPCILLTIPLGLWADNHGRKRLFVLTITLLAVQQIWITMVSLFSRTLPLQLIWAGAAFNLFSGGRTVAEMLVSQRKRLRQVANLIYIHCFMADQCIITDITPREELSTVFFRLFALSQLSIVIGPITAAGLMHANPWIAIFCGLTLQAACIPLAVTIPETFIPHTGYNEHHEDQNTESSSKGVQETLHHIRIHVLLAFHDFKGLWADKQLLFLVGLSPFRMMMGVISDLIQRYVSNRYHWTLESSTFLYSLQAVVSTLCLFLLLPYITEIMEKSLGLSGIERGVAVCRGSLSVLTLGYTIQGLSPVVSLFVIGMIIESLGLGFGPSVRALTGSIINRKYNARIFSVITIIETFSRMVLYPIMAIFFNIGINRGGPWLGLPFDITAGVAILTLIPFSIIRFGSGRD</sequence>
<keyword evidence="7" id="KW-1185">Reference proteome</keyword>
<evidence type="ECO:0000256" key="5">
    <source>
        <dbReference type="SAM" id="Phobius"/>
    </source>
</evidence>
<feature type="transmembrane region" description="Helical" evidence="5">
    <location>
        <begin position="489"/>
        <end position="511"/>
    </location>
</feature>
<evidence type="ECO:0000256" key="2">
    <source>
        <dbReference type="ARBA" id="ARBA00022692"/>
    </source>
</evidence>
<feature type="transmembrane region" description="Helical" evidence="5">
    <location>
        <begin position="162"/>
        <end position="181"/>
    </location>
</feature>
<dbReference type="Pfam" id="PF07690">
    <property type="entry name" value="MFS_1"/>
    <property type="match status" value="1"/>
</dbReference>
<dbReference type="EMBL" id="ABSU01000025">
    <property type="protein sequence ID" value="EFE30957.1"/>
    <property type="molecule type" value="Genomic_DNA"/>
</dbReference>
<dbReference type="GO" id="GO:0016020">
    <property type="term" value="C:membrane"/>
    <property type="evidence" value="ECO:0007669"/>
    <property type="project" value="UniProtKB-SubCell"/>
</dbReference>
<comment type="subcellular location">
    <subcellularLocation>
        <location evidence="1">Membrane</location>
        <topology evidence="1">Multi-pass membrane protein</topology>
    </subcellularLocation>
</comment>
<reference evidence="7" key="1">
    <citation type="journal article" date="2011" name="Genome Biol.">
        <title>Comparative and functional genomics provide insights into the pathogenicity of dermatophytic fungi.</title>
        <authorList>
            <person name="Burmester A."/>
            <person name="Shelest E."/>
            <person name="Gloeckner G."/>
            <person name="Heddergott C."/>
            <person name="Schindler S."/>
            <person name="Staib P."/>
            <person name="Heidel A."/>
            <person name="Felder M."/>
            <person name="Petzold A."/>
            <person name="Szafranski K."/>
            <person name="Feuermann M."/>
            <person name="Pedruzzi I."/>
            <person name="Priebe S."/>
            <person name="Groth M."/>
            <person name="Winkler R."/>
            <person name="Li W."/>
            <person name="Kniemeyer O."/>
            <person name="Schroeckh V."/>
            <person name="Hertweck C."/>
            <person name="Hube B."/>
            <person name="White T.C."/>
            <person name="Platzer M."/>
            <person name="Guthke R."/>
            <person name="Heitman J."/>
            <person name="Woestemeyer J."/>
            <person name="Zipfel P.F."/>
            <person name="Monod M."/>
            <person name="Brakhage A.A."/>
        </authorList>
    </citation>
    <scope>NUCLEOTIDE SEQUENCE [LARGE SCALE GENOMIC DNA]</scope>
    <source>
        <strain evidence="7">ATCC MYA-4681 / CBS 112371</strain>
    </source>
</reference>
<evidence type="ECO:0000256" key="4">
    <source>
        <dbReference type="ARBA" id="ARBA00023136"/>
    </source>
</evidence>
<dbReference type="InterPro" id="IPR011701">
    <property type="entry name" value="MFS"/>
</dbReference>
<dbReference type="KEGG" id="abe:ARB_02151"/>
<dbReference type="OMA" id="FFYRFCT"/>
<feature type="transmembrane region" description="Helical" evidence="5">
    <location>
        <begin position="456"/>
        <end position="483"/>
    </location>
</feature>
<keyword evidence="4 5" id="KW-0472">Membrane</keyword>
<dbReference type="Proteomes" id="UP000008866">
    <property type="component" value="Unassembled WGS sequence"/>
</dbReference>
<protein>
    <recommendedName>
        <fullName evidence="8">MFS multidrug transporter</fullName>
    </recommendedName>
</protein>
<dbReference type="GeneID" id="9523368"/>
<feature type="transmembrane region" description="Helical" evidence="5">
    <location>
        <begin position="419"/>
        <end position="444"/>
    </location>
</feature>
<dbReference type="CDD" id="cd06174">
    <property type="entry name" value="MFS"/>
    <property type="match status" value="1"/>
</dbReference>
<dbReference type="Gene3D" id="1.20.1250.20">
    <property type="entry name" value="MFS general substrate transporter like domains"/>
    <property type="match status" value="1"/>
</dbReference>
<gene>
    <name evidence="6" type="ORF">ARB_02151</name>
</gene>
<keyword evidence="2 5" id="KW-0812">Transmembrane</keyword>
<dbReference type="HOGENOM" id="CLU_013756_2_1_1"/>
<evidence type="ECO:0000256" key="1">
    <source>
        <dbReference type="ARBA" id="ARBA00004141"/>
    </source>
</evidence>
<organism evidence="6 7">
    <name type="scientific">Arthroderma benhamiae (strain ATCC MYA-4681 / CBS 112371)</name>
    <name type="common">Trichophyton mentagrophytes</name>
    <dbReference type="NCBI Taxonomy" id="663331"/>
    <lineage>
        <taxon>Eukaryota</taxon>
        <taxon>Fungi</taxon>
        <taxon>Dikarya</taxon>
        <taxon>Ascomycota</taxon>
        <taxon>Pezizomycotina</taxon>
        <taxon>Eurotiomycetes</taxon>
        <taxon>Eurotiomycetidae</taxon>
        <taxon>Onygenales</taxon>
        <taxon>Arthrodermataceae</taxon>
        <taxon>Trichophyton</taxon>
    </lineage>
</organism>
<feature type="transmembrane region" description="Helical" evidence="5">
    <location>
        <begin position="360"/>
        <end position="380"/>
    </location>
</feature>
<accession>D4B122</accession>
<dbReference type="SUPFAM" id="SSF103473">
    <property type="entry name" value="MFS general substrate transporter"/>
    <property type="match status" value="1"/>
</dbReference>
<evidence type="ECO:0000313" key="7">
    <source>
        <dbReference type="Proteomes" id="UP000008866"/>
    </source>
</evidence>
<comment type="caution">
    <text evidence="6">The sequence shown here is derived from an EMBL/GenBank/DDBJ whole genome shotgun (WGS) entry which is preliminary data.</text>
</comment>